<organism evidence="2 3">
    <name type="scientific">Pseudozyma antarctica (strain T-34)</name>
    <name type="common">Yeast</name>
    <name type="synonym">Candida antarctica</name>
    <dbReference type="NCBI Taxonomy" id="1151754"/>
    <lineage>
        <taxon>Eukaryota</taxon>
        <taxon>Fungi</taxon>
        <taxon>Dikarya</taxon>
        <taxon>Basidiomycota</taxon>
        <taxon>Ustilaginomycotina</taxon>
        <taxon>Ustilaginomycetes</taxon>
        <taxon>Ustilaginales</taxon>
        <taxon>Ustilaginaceae</taxon>
        <taxon>Moesziomyces</taxon>
    </lineage>
</organism>
<name>M9LZH0_PSEA3</name>
<feature type="region of interest" description="Disordered" evidence="1">
    <location>
        <begin position="256"/>
        <end position="289"/>
    </location>
</feature>
<evidence type="ECO:0000256" key="1">
    <source>
        <dbReference type="SAM" id="MobiDB-lite"/>
    </source>
</evidence>
<accession>M9LZH0</accession>
<feature type="region of interest" description="Disordered" evidence="1">
    <location>
        <begin position="1"/>
        <end position="24"/>
    </location>
</feature>
<sequence length="289" mass="31095">MSEAVVRQDSSTLPVPMLGTSTQPLHGSRVTILSGAASLSRLPHSPRAQQPLLLPRSPARPPASDCLGSPRLGAPAALFLDRPPKPSNCLSCDDSTASAAAPAARVCIRPFVPPDPPVRQPASRLSFWPLFSSTSLFSLARSLAKVARCLALCAAIDPVQRYPPGPFFLDRSYTLSYSHSRRRAPTHPHPPVRSIGTVTLHQARAHHRAHRIPLASSTSSLSTIRSTHPGHRLSQTRVDLITAPVASASLVLLRSLPPQTHQTPASSSYRNGSSHRRKLTTAPRPYIPN</sequence>
<gene>
    <name evidence="2" type="ORF">PANT_22d00026</name>
</gene>
<evidence type="ECO:0000313" key="2">
    <source>
        <dbReference type="EMBL" id="GAC76439.1"/>
    </source>
</evidence>
<protein>
    <submittedName>
        <fullName evidence="2">Uncharacterized protein</fullName>
    </submittedName>
</protein>
<proteinExistence type="predicted"/>
<dbReference type="AlphaFoldDB" id="M9LZH0"/>
<reference evidence="3" key="1">
    <citation type="journal article" date="2013" name="Genome Announc.">
        <title>Genome sequence of the basidiomycetous yeast Pseudozyma antarctica T-34, a producer of the glycolipid biosurfactants mannosylerythritol lipids.</title>
        <authorList>
            <person name="Morita T."/>
            <person name="Koike H."/>
            <person name="Koyama Y."/>
            <person name="Hagiwara H."/>
            <person name="Ito E."/>
            <person name="Fukuoka T."/>
            <person name="Imura T."/>
            <person name="Machida M."/>
            <person name="Kitamoto D."/>
        </authorList>
    </citation>
    <scope>NUCLEOTIDE SEQUENCE [LARGE SCALE GENOMIC DNA]</scope>
    <source>
        <strain evidence="3">T-34</strain>
    </source>
</reference>
<evidence type="ECO:0000313" key="3">
    <source>
        <dbReference type="Proteomes" id="UP000011976"/>
    </source>
</evidence>
<feature type="compositionally biased region" description="Polar residues" evidence="1">
    <location>
        <begin position="8"/>
        <end position="24"/>
    </location>
</feature>
<dbReference type="EMBL" id="DF196788">
    <property type="protein sequence ID" value="GAC76439.1"/>
    <property type="molecule type" value="Genomic_DNA"/>
</dbReference>
<feature type="compositionally biased region" description="Polar residues" evidence="1">
    <location>
        <begin position="259"/>
        <end position="272"/>
    </location>
</feature>
<dbReference type="Proteomes" id="UP000011976">
    <property type="component" value="Unassembled WGS sequence"/>
</dbReference>